<keyword evidence="7" id="KW-0723">Serine/threonine-protein kinase</keyword>
<dbReference type="InterPro" id="IPR011009">
    <property type="entry name" value="Kinase-like_dom_sf"/>
</dbReference>
<feature type="transmembrane region" description="Helical" evidence="5">
    <location>
        <begin position="272"/>
        <end position="292"/>
    </location>
</feature>
<evidence type="ECO:0000313" key="8">
    <source>
        <dbReference type="Proteomes" id="UP001596074"/>
    </source>
</evidence>
<evidence type="ECO:0000256" key="4">
    <source>
        <dbReference type="ARBA" id="ARBA00022840"/>
    </source>
</evidence>
<keyword evidence="1" id="KW-0808">Transferase</keyword>
<dbReference type="SUPFAM" id="SSF56112">
    <property type="entry name" value="Protein kinase-like (PK-like)"/>
    <property type="match status" value="1"/>
</dbReference>
<keyword evidence="3 7" id="KW-0418">Kinase</keyword>
<reference evidence="8" key="1">
    <citation type="journal article" date="2019" name="Int. J. Syst. Evol. Microbiol.">
        <title>The Global Catalogue of Microorganisms (GCM) 10K type strain sequencing project: providing services to taxonomists for standard genome sequencing and annotation.</title>
        <authorList>
            <consortium name="The Broad Institute Genomics Platform"/>
            <consortium name="The Broad Institute Genome Sequencing Center for Infectious Disease"/>
            <person name="Wu L."/>
            <person name="Ma J."/>
        </authorList>
    </citation>
    <scope>NUCLEOTIDE SEQUENCE [LARGE SCALE GENOMIC DNA]</scope>
    <source>
        <strain evidence="8">KCTC 42087</strain>
    </source>
</reference>
<sequence>MEPLGADDPRQVGPYVLSGRLGDDATGRLFRGTSPDGRAVVVTLVRPVDGDDAGFRQRFAKSAEAAGRVGGTRAVPVLDADPEADPPWLARAHVEGPSLLEAVGWDGPFPVDAVLALAADLAEGLAAIHDCGLAHGRLEPGNVILSPDGPRIVGFGVPGPPPAVPYVSPEHLGAAEPGHASDVFSLGSVLAFAATGAAPWGDEALYTILHREPELEGVAAELREVIVRCLEKDPRRRPKARDLLAAVPEPADDEPSAVFRVSWKRDLLHKTALTALAVMGFLPALVAVLMVLDVHVPGLLWVLAVPSAALLAAVLFGTVITEERLVVDRTGLTRMTGGDPQHYPWEEIEAVGFHGAYPRKPRWLSDEYLAVRPRSGTALAVDRSSRWSKADGRFNVIDIPILAGAPREEISRAVALYSEGRFEVRLPPAGSAGR</sequence>
<dbReference type="InterPro" id="IPR000719">
    <property type="entry name" value="Prot_kinase_dom"/>
</dbReference>
<dbReference type="EMBL" id="JBHSON010000035">
    <property type="protein sequence ID" value="MFC5748708.1"/>
    <property type="molecule type" value="Genomic_DNA"/>
</dbReference>
<evidence type="ECO:0000256" key="2">
    <source>
        <dbReference type="ARBA" id="ARBA00022741"/>
    </source>
</evidence>
<dbReference type="PANTHER" id="PTHR43289:SF34">
    <property type="entry name" value="SERINE_THREONINE-PROTEIN KINASE YBDM-RELATED"/>
    <property type="match status" value="1"/>
</dbReference>
<protein>
    <submittedName>
        <fullName evidence="7">Serine/threonine protein kinase</fullName>
    </submittedName>
</protein>
<dbReference type="RefSeq" id="WP_378284390.1">
    <property type="nucleotide sequence ID" value="NZ_JBHSON010000035.1"/>
</dbReference>
<evidence type="ECO:0000256" key="5">
    <source>
        <dbReference type="SAM" id="Phobius"/>
    </source>
</evidence>
<dbReference type="PANTHER" id="PTHR43289">
    <property type="entry name" value="MITOGEN-ACTIVATED PROTEIN KINASE KINASE KINASE 20-RELATED"/>
    <property type="match status" value="1"/>
</dbReference>
<dbReference type="SMART" id="SM00220">
    <property type="entry name" value="S_TKc"/>
    <property type="match status" value="1"/>
</dbReference>
<dbReference type="Proteomes" id="UP001596074">
    <property type="component" value="Unassembled WGS sequence"/>
</dbReference>
<keyword evidence="8" id="KW-1185">Reference proteome</keyword>
<proteinExistence type="predicted"/>
<evidence type="ECO:0000259" key="6">
    <source>
        <dbReference type="PROSITE" id="PS50011"/>
    </source>
</evidence>
<dbReference type="GO" id="GO:0004674">
    <property type="term" value="F:protein serine/threonine kinase activity"/>
    <property type="evidence" value="ECO:0007669"/>
    <property type="project" value="UniProtKB-KW"/>
</dbReference>
<comment type="caution">
    <text evidence="7">The sequence shown here is derived from an EMBL/GenBank/DDBJ whole genome shotgun (WGS) entry which is preliminary data.</text>
</comment>
<feature type="transmembrane region" description="Helical" evidence="5">
    <location>
        <begin position="298"/>
        <end position="320"/>
    </location>
</feature>
<evidence type="ECO:0000313" key="7">
    <source>
        <dbReference type="EMBL" id="MFC5748708.1"/>
    </source>
</evidence>
<keyword evidence="5" id="KW-1133">Transmembrane helix</keyword>
<evidence type="ECO:0000256" key="1">
    <source>
        <dbReference type="ARBA" id="ARBA00022679"/>
    </source>
</evidence>
<keyword evidence="4" id="KW-0067">ATP-binding</keyword>
<gene>
    <name evidence="7" type="ORF">ACFPZN_24090</name>
</gene>
<evidence type="ECO:0000256" key="3">
    <source>
        <dbReference type="ARBA" id="ARBA00022777"/>
    </source>
</evidence>
<keyword evidence="5" id="KW-0472">Membrane</keyword>
<dbReference type="Gene3D" id="3.30.200.20">
    <property type="entry name" value="Phosphorylase Kinase, domain 1"/>
    <property type="match status" value="1"/>
</dbReference>
<dbReference type="Pfam" id="PF00069">
    <property type="entry name" value="Pkinase"/>
    <property type="match status" value="1"/>
</dbReference>
<feature type="domain" description="Protein kinase" evidence="6">
    <location>
        <begin position="15"/>
        <end position="259"/>
    </location>
</feature>
<organism evidence="7 8">
    <name type="scientific">Actinomadura rugatobispora</name>
    <dbReference type="NCBI Taxonomy" id="1994"/>
    <lineage>
        <taxon>Bacteria</taxon>
        <taxon>Bacillati</taxon>
        <taxon>Actinomycetota</taxon>
        <taxon>Actinomycetes</taxon>
        <taxon>Streptosporangiales</taxon>
        <taxon>Thermomonosporaceae</taxon>
        <taxon>Actinomadura</taxon>
    </lineage>
</organism>
<name>A0ABW1A1M6_9ACTN</name>
<accession>A0ABW1A1M6</accession>
<keyword evidence="2" id="KW-0547">Nucleotide-binding</keyword>
<dbReference type="PROSITE" id="PS50011">
    <property type="entry name" value="PROTEIN_KINASE_DOM"/>
    <property type="match status" value="1"/>
</dbReference>
<dbReference type="Gene3D" id="1.10.510.10">
    <property type="entry name" value="Transferase(Phosphotransferase) domain 1"/>
    <property type="match status" value="1"/>
</dbReference>
<keyword evidence="5" id="KW-0812">Transmembrane</keyword>